<name>A0A5J6LHJ9_9GAMM</name>
<feature type="transmembrane region" description="Helical" evidence="1">
    <location>
        <begin position="74"/>
        <end position="96"/>
    </location>
</feature>
<keyword evidence="3" id="KW-1185">Reference proteome</keyword>
<reference evidence="2 3" key="1">
    <citation type="submission" date="2019-09" db="EMBL/GenBank/DDBJ databases">
        <title>Nitrincola iocasae sp. nov., a bacterium isolated from the sediment collected at a cold seep field in South China Sea.</title>
        <authorList>
            <person name="Zhang H."/>
            <person name="Wang H."/>
            <person name="Li C."/>
        </authorList>
    </citation>
    <scope>NUCLEOTIDE SEQUENCE [LARGE SCALE GENOMIC DNA]</scope>
    <source>
        <strain evidence="2 3">KXZD1103</strain>
    </source>
</reference>
<dbReference type="EMBL" id="CP044222">
    <property type="protein sequence ID" value="QEW08034.1"/>
    <property type="molecule type" value="Genomic_DNA"/>
</dbReference>
<evidence type="ECO:0000313" key="3">
    <source>
        <dbReference type="Proteomes" id="UP000325606"/>
    </source>
</evidence>
<proteinExistence type="predicted"/>
<dbReference type="RefSeq" id="WP_151058051.1">
    <property type="nucleotide sequence ID" value="NZ_CP044222.1"/>
</dbReference>
<evidence type="ECO:0000256" key="1">
    <source>
        <dbReference type="SAM" id="Phobius"/>
    </source>
</evidence>
<organism evidence="2 3">
    <name type="scientific">Nitrincola iocasae</name>
    <dbReference type="NCBI Taxonomy" id="2614693"/>
    <lineage>
        <taxon>Bacteria</taxon>
        <taxon>Pseudomonadati</taxon>
        <taxon>Pseudomonadota</taxon>
        <taxon>Gammaproteobacteria</taxon>
        <taxon>Oceanospirillales</taxon>
        <taxon>Oceanospirillaceae</taxon>
        <taxon>Nitrincola</taxon>
    </lineage>
</organism>
<keyword evidence="1" id="KW-0472">Membrane</keyword>
<dbReference type="Proteomes" id="UP000325606">
    <property type="component" value="Chromosome"/>
</dbReference>
<evidence type="ECO:0008006" key="4">
    <source>
        <dbReference type="Google" id="ProtNLM"/>
    </source>
</evidence>
<keyword evidence="1" id="KW-1133">Transmembrane helix</keyword>
<protein>
    <recommendedName>
        <fullName evidence="4">Ubiquinone biosynthesis protein UbiH</fullName>
    </recommendedName>
</protein>
<gene>
    <name evidence="2" type="ORF">F5I99_16900</name>
</gene>
<accession>A0A5J6LHJ9</accession>
<evidence type="ECO:0000313" key="2">
    <source>
        <dbReference type="EMBL" id="QEW08034.1"/>
    </source>
</evidence>
<dbReference type="AlphaFoldDB" id="A0A5J6LHJ9"/>
<dbReference type="KEGG" id="nik:F5I99_16900"/>
<feature type="transmembrane region" description="Helical" evidence="1">
    <location>
        <begin position="6"/>
        <end position="35"/>
    </location>
</feature>
<feature type="transmembrane region" description="Helical" evidence="1">
    <location>
        <begin position="102"/>
        <end position="128"/>
    </location>
</feature>
<sequence length="213" mass="23953">MDVFILIIASYPVAVFTSLLLVVVIYWLIAILGLIDIDTLDLPEIDADAELDSLEGLTGVAGFLIKLGFQGIPVMVILSLLTLVAWWTSYFCVWLLPFALNGIWKLVLGTAILITSFIFALLITRFLVIPLKPLFRKNTARSKRSFLGQAVVIRSSRVDEHFGQAEFNDAGAGLILNIRAKTPNQLKKNDRVILLEYLEKDHVYLVIPERDFY</sequence>
<keyword evidence="1" id="KW-0812">Transmembrane</keyword>